<reference evidence="2 3" key="1">
    <citation type="journal article" date="2016" name="Sci. Rep.">
        <title>Penicillium arizonense, a new, genome sequenced fungal species, reveals a high chemical diversity in secreted metabolites.</title>
        <authorList>
            <person name="Grijseels S."/>
            <person name="Nielsen J.C."/>
            <person name="Randelovic M."/>
            <person name="Nielsen J."/>
            <person name="Nielsen K.F."/>
            <person name="Workman M."/>
            <person name="Frisvad J.C."/>
        </authorList>
    </citation>
    <scope>NUCLEOTIDE SEQUENCE [LARGE SCALE GENOMIC DNA]</scope>
    <source>
        <strain evidence="2 3">CBS 141311</strain>
    </source>
</reference>
<protein>
    <submittedName>
        <fullName evidence="2">Uncharacterized protein</fullName>
    </submittedName>
</protein>
<keyword evidence="3" id="KW-1185">Reference proteome</keyword>
<feature type="region of interest" description="Disordered" evidence="1">
    <location>
        <begin position="71"/>
        <end position="97"/>
    </location>
</feature>
<name>A0A1F5LEF3_PENAI</name>
<dbReference type="OrthoDB" id="5424692at2759"/>
<dbReference type="AlphaFoldDB" id="A0A1F5LEF3"/>
<comment type="caution">
    <text evidence="2">The sequence shown here is derived from an EMBL/GenBank/DDBJ whole genome shotgun (WGS) entry which is preliminary data.</text>
</comment>
<accession>A0A1F5LEF3</accession>
<proteinExistence type="predicted"/>
<dbReference type="GeneID" id="34578027"/>
<dbReference type="Proteomes" id="UP000177622">
    <property type="component" value="Unassembled WGS sequence"/>
</dbReference>
<dbReference type="RefSeq" id="XP_022486835.1">
    <property type="nucleotide sequence ID" value="XM_022633293.1"/>
</dbReference>
<feature type="region of interest" description="Disordered" evidence="1">
    <location>
        <begin position="134"/>
        <end position="153"/>
    </location>
</feature>
<evidence type="ECO:0000313" key="3">
    <source>
        <dbReference type="Proteomes" id="UP000177622"/>
    </source>
</evidence>
<gene>
    <name evidence="2" type="ORF">PENARI_c013G08603</name>
</gene>
<feature type="compositionally biased region" description="Basic and acidic residues" evidence="1">
    <location>
        <begin position="74"/>
        <end position="91"/>
    </location>
</feature>
<organism evidence="2 3">
    <name type="scientific">Penicillium arizonense</name>
    <dbReference type="NCBI Taxonomy" id="1835702"/>
    <lineage>
        <taxon>Eukaryota</taxon>
        <taxon>Fungi</taxon>
        <taxon>Dikarya</taxon>
        <taxon>Ascomycota</taxon>
        <taxon>Pezizomycotina</taxon>
        <taxon>Eurotiomycetes</taxon>
        <taxon>Eurotiomycetidae</taxon>
        <taxon>Eurotiales</taxon>
        <taxon>Aspergillaceae</taxon>
        <taxon>Penicillium</taxon>
    </lineage>
</organism>
<sequence length="267" mass="30846">MGITDLDLTIEEEEKAIVQLIEQAVHLLGGTMFVTGARRREPALHPDSEQTPGCLRLIGDMGAHEEGDLAQTATKEDDHRQEDSHPEEKKGSGPRRRFGVQNRLSMMEDHAIHLVATIARDGRATQHRALRVSDHPGEMAHQPLASTNSLEPLRQERRQKFCRRKVQHLVPAETTRLIERARTEFYHHDMLRLHKSSLHNQRLYLNVHLQPWKRLVSCHKDHVVAHRYTWAHSVRPNHQADLRSRTRFLTRTLPLSQGDQSMESDYL</sequence>
<evidence type="ECO:0000313" key="2">
    <source>
        <dbReference type="EMBL" id="OGE51390.1"/>
    </source>
</evidence>
<dbReference type="EMBL" id="LXJU01000013">
    <property type="protein sequence ID" value="OGE51390.1"/>
    <property type="molecule type" value="Genomic_DNA"/>
</dbReference>
<evidence type="ECO:0000256" key="1">
    <source>
        <dbReference type="SAM" id="MobiDB-lite"/>
    </source>
</evidence>